<sequence>MKFQSSKPEMGKAENVYEVHGIAQDMLHFSWLNHKKPPLSLQRQRYSVLERHKDLLLWNHL</sequence>
<dbReference type="EMBL" id="FN667742">
    <property type="protein sequence ID" value="CBJ90269.1"/>
    <property type="molecule type" value="Genomic_DNA"/>
</dbReference>
<dbReference type="Proteomes" id="UP000008075">
    <property type="component" value="Chromosome"/>
</dbReference>
<dbReference type="KEGG" id="xne:XNC1_2210"/>
<name>D3VFF5_XENNA</name>
<proteinExistence type="predicted"/>
<keyword evidence="2" id="KW-1185">Reference proteome</keyword>
<reference evidence="1 2" key="1">
    <citation type="journal article" date="2011" name="PLoS ONE">
        <title>The entomopathogenic bacterial endosymbionts xenorhabdus and photorhabdus: convergent lifestyles from divergent genomes.</title>
        <authorList>
            <person name="Chaston J.M."/>
            <person name="Suen G."/>
            <person name="Tucker S.L."/>
            <person name="Andersen A.W."/>
            <person name="Bhasin A."/>
            <person name="Bode E."/>
            <person name="Bode H.B."/>
            <person name="Brachmann A.O."/>
            <person name="Cowles C.E."/>
            <person name="Cowles K.N."/>
            <person name="Darby C."/>
            <person name="de Leon L."/>
            <person name="Drace K."/>
            <person name="Du Z."/>
            <person name="Givaudan A."/>
            <person name="Herbert Tran E.E."/>
            <person name="Jewell K.A."/>
            <person name="Knack J.J."/>
            <person name="Krasomil-Osterfeld K.C."/>
            <person name="Kukor R."/>
            <person name="Lanois A."/>
            <person name="Latreille P."/>
            <person name="Leimgruber N.K."/>
            <person name="Lipke C.M."/>
            <person name="Liu R."/>
            <person name="Lu X."/>
            <person name="Martens E.C."/>
            <person name="Marri P.R."/>
            <person name="Medigue C."/>
            <person name="Menard M.L."/>
            <person name="Miller N.M."/>
            <person name="Morales-Soto N."/>
            <person name="Norton S."/>
            <person name="Ogier J.C."/>
            <person name="Orchard S.S."/>
            <person name="Park D."/>
            <person name="Park Y."/>
            <person name="Qurollo B.A."/>
            <person name="Sugar D.R."/>
            <person name="Richards G.R."/>
            <person name="Rouy Z."/>
            <person name="Slominski B."/>
            <person name="Slominski K."/>
            <person name="Snyder H."/>
            <person name="Tjaden B.C."/>
            <person name="van der Hoeven R."/>
            <person name="Welch R.D."/>
            <person name="Wheeler C."/>
            <person name="Xiang B."/>
            <person name="Barbazuk B."/>
            <person name="Gaudriault S."/>
            <person name="Goodner B."/>
            <person name="Slater S.C."/>
            <person name="Forst S."/>
            <person name="Goldman B.S."/>
            <person name="Goodrich-Blair H."/>
        </authorList>
    </citation>
    <scope>NUCLEOTIDE SEQUENCE [LARGE SCALE GENOMIC DNA]</scope>
    <source>
        <strain evidence="2">ATCC 19061 / DSM 3370 / CCUG 14189 / LMG 1036 / NCIMB 9965 / AN6</strain>
    </source>
</reference>
<organism evidence="1 2">
    <name type="scientific">Xenorhabdus nematophila (strain ATCC 19061 / DSM 3370 / CCUG 14189 / LMG 1036 / NCIMB 9965 / AN6)</name>
    <dbReference type="NCBI Taxonomy" id="406817"/>
    <lineage>
        <taxon>Bacteria</taxon>
        <taxon>Pseudomonadati</taxon>
        <taxon>Pseudomonadota</taxon>
        <taxon>Gammaproteobacteria</taxon>
        <taxon>Enterobacterales</taxon>
        <taxon>Morganellaceae</taxon>
        <taxon>Xenorhabdus</taxon>
    </lineage>
</organism>
<evidence type="ECO:0000313" key="2">
    <source>
        <dbReference type="Proteomes" id="UP000008075"/>
    </source>
</evidence>
<dbReference type="STRING" id="406817.XNC1_2210"/>
<dbReference type="HOGENOM" id="CLU_3086336_0_0_6"/>
<evidence type="ECO:0000313" key="1">
    <source>
        <dbReference type="EMBL" id="CBJ90269.1"/>
    </source>
</evidence>
<dbReference type="AlphaFoldDB" id="D3VFF5"/>
<protein>
    <submittedName>
        <fullName evidence="1">Uncharacterized protein</fullName>
    </submittedName>
</protein>
<gene>
    <name evidence="1" type="ordered locus">XNC1_2210</name>
</gene>
<accession>D3VFF5</accession>